<proteinExistence type="predicted"/>
<protein>
    <recommendedName>
        <fullName evidence="3">WeoE</fullName>
    </recommendedName>
</protein>
<evidence type="ECO:0008006" key="3">
    <source>
        <dbReference type="Google" id="ProtNLM"/>
    </source>
</evidence>
<dbReference type="EMBL" id="CAKZ01000160">
    <property type="protein sequence ID" value="CCJ82680.1"/>
    <property type="molecule type" value="Genomic_DNA"/>
</dbReference>
<keyword evidence="2" id="KW-1185">Reference proteome</keyword>
<sequence>MNILLVGEFSGVHMTLARALKDDGHNVIIVSDGDSYKNFSRDITITAQKRKGKFAALARMFLDVTGTKGLITYFKHRKVIAGLKGYDVVQIINTVPLDCFGSIASYLFVRKLKENNKKLFLCALGDDYRWVKACLLNRFKYSALSNLTIKTLHTYIYSLKYVYGMFFKKLHMYVEKQCDGIIPGLIEYAIAYEGIDKVTPIIPLPLPKKIFDEANSMDANVHTSSSRITIFHGWQVGRELKKGNFILDEAVKRILQSNLAGKIDYQIVKSVPFDEYITRIKSADIFLDQTYSYDRGMNAIFGMAYSSVVFSGFEYEKEQHIGISAEPDVDLIEKELIRLIDDPVLMKTIKNNARDYALKRHNPEKVMRNYLNVWQGYNLDGSQTHSWSLNGNNK</sequence>
<evidence type="ECO:0000313" key="1">
    <source>
        <dbReference type="EMBL" id="CCJ82680.1"/>
    </source>
</evidence>
<comment type="caution">
    <text evidence="1">The sequence shown here is derived from an EMBL/GenBank/DDBJ whole genome shotgun (WGS) entry which is preliminary data.</text>
</comment>
<reference evidence="2" key="1">
    <citation type="journal article" date="2012" name="PLoS ONE">
        <title>Comparative analysis of genome sequences covering the seven cronobacter species.</title>
        <authorList>
            <person name="Joseph S."/>
            <person name="Desai P."/>
            <person name="Ji Y."/>
            <person name="Cummings C.A."/>
            <person name="Shih R."/>
            <person name="Degoricija L."/>
            <person name="Rico A."/>
            <person name="Brzoska P."/>
            <person name="Hamby S.E."/>
            <person name="Masood N."/>
            <person name="Hariri S."/>
            <person name="Sonbol H."/>
            <person name="Chuzhanova N."/>
            <person name="McClelland M."/>
            <person name="Furtado M.R."/>
            <person name="Forsythe S.J."/>
        </authorList>
    </citation>
    <scope>NUCLEOTIDE SEQUENCE [LARGE SCALE GENOMIC DNA]</scope>
    <source>
        <strain evidence="2">1210</strain>
    </source>
</reference>
<dbReference type="Proteomes" id="UP000009342">
    <property type="component" value="Unassembled WGS sequence"/>
</dbReference>
<evidence type="ECO:0000313" key="2">
    <source>
        <dbReference type="Proteomes" id="UP000009342"/>
    </source>
</evidence>
<gene>
    <name evidence="1" type="ORF">BN134_3447</name>
</gene>
<accession>A0ABM9QAU6</accession>
<name>A0ABM9QAU6_9ENTR</name>
<organism evidence="1 2">
    <name type="scientific">Cronobacter dublinensis 1210</name>
    <dbReference type="NCBI Taxonomy" id="1208656"/>
    <lineage>
        <taxon>Bacteria</taxon>
        <taxon>Pseudomonadati</taxon>
        <taxon>Pseudomonadota</taxon>
        <taxon>Gammaproteobacteria</taxon>
        <taxon>Enterobacterales</taxon>
        <taxon>Enterobacteriaceae</taxon>
        <taxon>Cronobacter</taxon>
    </lineage>
</organism>
<dbReference type="SUPFAM" id="SSF53756">
    <property type="entry name" value="UDP-Glycosyltransferase/glycogen phosphorylase"/>
    <property type="match status" value="1"/>
</dbReference>